<gene>
    <name evidence="11" type="ORF">BS637_10735</name>
    <name evidence="12" type="ORF">BS638_13185</name>
</gene>
<feature type="transmembrane region" description="Helical" evidence="10">
    <location>
        <begin position="272"/>
        <end position="292"/>
    </location>
</feature>
<dbReference type="GO" id="GO:0015297">
    <property type="term" value="F:antiporter activity"/>
    <property type="evidence" value="ECO:0007669"/>
    <property type="project" value="InterPro"/>
</dbReference>
<feature type="transmembrane region" description="Helical" evidence="10">
    <location>
        <begin position="321"/>
        <end position="344"/>
    </location>
</feature>
<keyword evidence="7 10" id="KW-1133">Transmembrane helix</keyword>
<evidence type="ECO:0000256" key="4">
    <source>
        <dbReference type="ARBA" id="ARBA00022448"/>
    </source>
</evidence>
<dbReference type="RefSeq" id="WP_078024819.1">
    <property type="nucleotide sequence ID" value="NZ_JADPGM010000005.1"/>
</dbReference>
<keyword evidence="9" id="KW-0046">Antibiotic resistance</keyword>
<evidence type="ECO:0000256" key="1">
    <source>
        <dbReference type="ARBA" id="ARBA00004651"/>
    </source>
</evidence>
<feature type="transmembrane region" description="Helical" evidence="10">
    <location>
        <begin position="95"/>
        <end position="118"/>
    </location>
</feature>
<evidence type="ECO:0000256" key="5">
    <source>
        <dbReference type="ARBA" id="ARBA00022475"/>
    </source>
</evidence>
<dbReference type="GO" id="GO:0005886">
    <property type="term" value="C:plasma membrane"/>
    <property type="evidence" value="ECO:0007669"/>
    <property type="project" value="UniProtKB-SubCell"/>
</dbReference>
<accession>A0A1S9I0Q6</accession>
<feature type="transmembrane region" description="Helical" evidence="10">
    <location>
        <begin position="389"/>
        <end position="413"/>
    </location>
</feature>
<dbReference type="Pfam" id="PF01554">
    <property type="entry name" value="MatE"/>
    <property type="match status" value="2"/>
</dbReference>
<dbReference type="InterPro" id="IPR048279">
    <property type="entry name" value="MdtK-like"/>
</dbReference>
<keyword evidence="6 10" id="KW-0812">Transmembrane</keyword>
<evidence type="ECO:0000256" key="3">
    <source>
        <dbReference type="ARBA" id="ARBA00022106"/>
    </source>
</evidence>
<dbReference type="GO" id="GO:0042910">
    <property type="term" value="F:xenobiotic transmembrane transporter activity"/>
    <property type="evidence" value="ECO:0007669"/>
    <property type="project" value="InterPro"/>
</dbReference>
<reference evidence="11 13" key="2">
    <citation type="submission" date="2016-12" db="EMBL/GenBank/DDBJ databases">
        <title>Clostridium tepidum sp. nov., a close relative of Clostridium sporogenes and Clostridium botulinum Group I.</title>
        <authorList>
            <person name="Dobritsa A.P."/>
            <person name="Kutumbaka K."/>
            <person name="Werner K."/>
            <person name="Samadpour M."/>
        </authorList>
    </citation>
    <scope>NUCLEOTIDE SEQUENCE [LARGE SCALE GENOMIC DNA]</scope>
    <source>
        <strain evidence="11 13">PE</strain>
    </source>
</reference>
<feature type="transmembrane region" description="Helical" evidence="10">
    <location>
        <begin position="196"/>
        <end position="216"/>
    </location>
</feature>
<dbReference type="NCBIfam" id="TIGR00797">
    <property type="entry name" value="matE"/>
    <property type="match status" value="1"/>
</dbReference>
<feature type="transmembrane region" description="Helical" evidence="10">
    <location>
        <begin position="356"/>
        <end position="377"/>
    </location>
</feature>
<keyword evidence="8 10" id="KW-0472">Membrane</keyword>
<feature type="transmembrane region" description="Helical" evidence="10">
    <location>
        <begin position="48"/>
        <end position="74"/>
    </location>
</feature>
<dbReference type="CDD" id="cd13143">
    <property type="entry name" value="MATE_MepA_like"/>
    <property type="match status" value="1"/>
</dbReference>
<evidence type="ECO:0000256" key="8">
    <source>
        <dbReference type="ARBA" id="ARBA00023136"/>
    </source>
</evidence>
<name>A0A1S9I0Q6_9CLOT</name>
<feature type="transmembrane region" description="Helical" evidence="10">
    <location>
        <begin position="419"/>
        <end position="438"/>
    </location>
</feature>
<evidence type="ECO:0000256" key="10">
    <source>
        <dbReference type="SAM" id="Phobius"/>
    </source>
</evidence>
<sequence length="455" mass="49648">MDRQKQLGEENVKKLLLKFSIPAIMGMLVNALYNVIDRVYIGHIKDVGSMAITGVGLTFPIMSILMAFSMLIGVGASSLISIRLGQKRKKEAEKILGNAFTLLCIVMIFITIIGLIFVDPLLKIFGTSSKTFYYAKEYIVIILIGSITNALGFGLNNSIRAEGNPKIAMVTMLLGAVLNLILDPIFIFGFNMGVKGAAIATVISQTGNTIWVLKYFTSGNSTLRLKKENFKVEKQILLDIISIGMAPFAVQAAASIVNIISNNALKTTGGDIAIGVMTIINSISLIFLMPVFGINQGAQPIIGYNYGAKQYKRVKDTLKTAILAATMLVVVAFLFVQILPQYAIKIFNNDPELIEVGISAIRIVLAMLPVIGFQIVSSNYFQAIGRAKISVFLSLSRQVIILIPLLLILPKYFGLAGVWYSLPVSDALSSIITGIFIFREMHNLGKQKQHNVNLS</sequence>
<organism evidence="12 14">
    <name type="scientific">Clostridium tepidum</name>
    <dbReference type="NCBI Taxonomy" id="1962263"/>
    <lineage>
        <taxon>Bacteria</taxon>
        <taxon>Bacillati</taxon>
        <taxon>Bacillota</taxon>
        <taxon>Clostridia</taxon>
        <taxon>Eubacteriales</taxon>
        <taxon>Clostridiaceae</taxon>
        <taxon>Clostridium</taxon>
    </lineage>
</organism>
<protein>
    <recommendedName>
        <fullName evidence="3">Multidrug export protein MepA</fullName>
    </recommendedName>
</protein>
<dbReference type="PANTHER" id="PTHR43823">
    <property type="entry name" value="SPORULATION PROTEIN YKVU"/>
    <property type="match status" value="1"/>
</dbReference>
<evidence type="ECO:0000256" key="9">
    <source>
        <dbReference type="ARBA" id="ARBA00023251"/>
    </source>
</evidence>
<evidence type="ECO:0000256" key="2">
    <source>
        <dbReference type="ARBA" id="ARBA00008417"/>
    </source>
</evidence>
<dbReference type="PANTHER" id="PTHR43823:SF3">
    <property type="entry name" value="MULTIDRUG EXPORT PROTEIN MEPA"/>
    <property type="match status" value="1"/>
</dbReference>
<comment type="caution">
    <text evidence="12">The sequence shown here is derived from an EMBL/GenBank/DDBJ whole genome shotgun (WGS) entry which is preliminary data.</text>
</comment>
<dbReference type="InterPro" id="IPR045070">
    <property type="entry name" value="MATE_MepA-like"/>
</dbReference>
<dbReference type="PIRSF" id="PIRSF006603">
    <property type="entry name" value="DinF"/>
    <property type="match status" value="1"/>
</dbReference>
<evidence type="ECO:0000313" key="14">
    <source>
        <dbReference type="Proteomes" id="UP000190256"/>
    </source>
</evidence>
<evidence type="ECO:0000313" key="12">
    <source>
        <dbReference type="EMBL" id="OOO63848.1"/>
    </source>
</evidence>
<dbReference type="GO" id="GO:0046677">
    <property type="term" value="P:response to antibiotic"/>
    <property type="evidence" value="ECO:0007669"/>
    <property type="project" value="UniProtKB-KW"/>
</dbReference>
<evidence type="ECO:0000256" key="6">
    <source>
        <dbReference type="ARBA" id="ARBA00022692"/>
    </source>
</evidence>
<evidence type="ECO:0000313" key="13">
    <source>
        <dbReference type="Proteomes" id="UP000190206"/>
    </source>
</evidence>
<feature type="transmembrane region" description="Helical" evidence="10">
    <location>
        <begin position="167"/>
        <end position="190"/>
    </location>
</feature>
<feature type="transmembrane region" description="Helical" evidence="10">
    <location>
        <begin position="236"/>
        <end position="260"/>
    </location>
</feature>
<dbReference type="EMBL" id="MRAE01000056">
    <property type="protein sequence ID" value="OOO63848.1"/>
    <property type="molecule type" value="Genomic_DNA"/>
</dbReference>
<feature type="transmembrane region" description="Helical" evidence="10">
    <location>
        <begin position="138"/>
        <end position="155"/>
    </location>
</feature>
<dbReference type="InterPro" id="IPR051327">
    <property type="entry name" value="MATE_MepA_subfamily"/>
</dbReference>
<keyword evidence="5" id="KW-1003">Cell membrane</keyword>
<proteinExistence type="inferred from homology"/>
<keyword evidence="13" id="KW-1185">Reference proteome</keyword>
<dbReference type="EMBL" id="MRAD01000010">
    <property type="protein sequence ID" value="OOO61741.1"/>
    <property type="molecule type" value="Genomic_DNA"/>
</dbReference>
<dbReference type="Proteomes" id="UP000190256">
    <property type="component" value="Unassembled WGS sequence"/>
</dbReference>
<keyword evidence="4" id="KW-0813">Transport</keyword>
<feature type="transmembrane region" description="Helical" evidence="10">
    <location>
        <begin position="15"/>
        <end position="36"/>
    </location>
</feature>
<dbReference type="Proteomes" id="UP000190206">
    <property type="component" value="Unassembled WGS sequence"/>
</dbReference>
<dbReference type="STRING" id="1962263.BS637_10735"/>
<dbReference type="InterPro" id="IPR002528">
    <property type="entry name" value="MATE_fam"/>
</dbReference>
<comment type="similarity">
    <text evidence="2">Belongs to the multi antimicrobial extrusion (MATE) (TC 2.A.66.1) family. MepA subfamily.</text>
</comment>
<evidence type="ECO:0000256" key="7">
    <source>
        <dbReference type="ARBA" id="ARBA00022989"/>
    </source>
</evidence>
<comment type="subcellular location">
    <subcellularLocation>
        <location evidence="1">Cell membrane</location>
        <topology evidence="1">Multi-pass membrane protein</topology>
    </subcellularLocation>
</comment>
<dbReference type="AlphaFoldDB" id="A0A1S9I0Q6"/>
<reference evidence="12 14" key="1">
    <citation type="submission" date="2016-12" db="EMBL/GenBank/DDBJ databases">
        <title>Clostridium tepidum sp. nov., a close relative of Clostridium sporogenes and Clostridium botulinum Group I.</title>
        <authorList>
            <person name="Dobritsa A.P."/>
            <person name="Kutumbaka K.K."/>
            <person name="Werner K."/>
            <person name="Wiedmann M."/>
            <person name="Asmus A."/>
            <person name="Samadpour M."/>
        </authorList>
    </citation>
    <scope>NUCLEOTIDE SEQUENCE [LARGE SCALE GENOMIC DNA]</scope>
    <source>
        <strain evidence="12 14">IEH 97212</strain>
    </source>
</reference>
<dbReference type="OrthoDB" id="9811110at2"/>
<evidence type="ECO:0000313" key="11">
    <source>
        <dbReference type="EMBL" id="OOO61741.1"/>
    </source>
</evidence>